<evidence type="ECO:0000256" key="1">
    <source>
        <dbReference type="SAM" id="SignalP"/>
    </source>
</evidence>
<reference evidence="4 5" key="1">
    <citation type="submission" date="2019-11" db="EMBL/GenBank/DDBJ databases">
        <authorList>
            <person name="Holert J."/>
        </authorList>
    </citation>
    <scope>NUCLEOTIDE SEQUENCE [LARGE SCALE GENOMIC DNA]</scope>
    <source>
        <strain evidence="3">BC3_2A</strain>
        <strain evidence="2">SB11_1A</strain>
    </source>
</reference>
<protein>
    <recommendedName>
        <fullName evidence="6">BON domain-containing protein</fullName>
    </recommendedName>
</protein>
<dbReference type="AlphaFoldDB" id="A0A5S9Q3Q7"/>
<feature type="chain" id="PRO_5036372921" description="BON domain-containing protein" evidence="1">
    <location>
        <begin position="23"/>
        <end position="110"/>
    </location>
</feature>
<organism evidence="2 4">
    <name type="scientific">Zhongshania aliphaticivorans</name>
    <dbReference type="NCBI Taxonomy" id="1470434"/>
    <lineage>
        <taxon>Bacteria</taxon>
        <taxon>Pseudomonadati</taxon>
        <taxon>Pseudomonadota</taxon>
        <taxon>Gammaproteobacteria</taxon>
        <taxon>Cellvibrionales</taxon>
        <taxon>Spongiibacteraceae</taxon>
        <taxon>Zhongshania</taxon>
    </lineage>
</organism>
<name>A0A5S9Q3Q7_9GAMM</name>
<dbReference type="RefSeq" id="WP_159270140.1">
    <property type="nucleotide sequence ID" value="NZ_CACSIK010000003.1"/>
</dbReference>
<proteinExistence type="predicted"/>
<evidence type="ECO:0000313" key="2">
    <source>
        <dbReference type="EMBL" id="CAA0112271.1"/>
    </source>
</evidence>
<keyword evidence="4" id="KW-1185">Reference proteome</keyword>
<dbReference type="EMBL" id="CACSIK010000003">
    <property type="protein sequence ID" value="CAA0112271.1"/>
    <property type="molecule type" value="Genomic_DNA"/>
</dbReference>
<dbReference type="EMBL" id="CACSIM010000006">
    <property type="protein sequence ID" value="CAA0119175.1"/>
    <property type="molecule type" value="Genomic_DNA"/>
</dbReference>
<evidence type="ECO:0000313" key="3">
    <source>
        <dbReference type="EMBL" id="CAA0119175.1"/>
    </source>
</evidence>
<gene>
    <name evidence="2" type="ORF">IHBHHGIJ_03393</name>
    <name evidence="3" type="ORF">KFEGEMFD_03606</name>
</gene>
<evidence type="ECO:0008006" key="6">
    <source>
        <dbReference type="Google" id="ProtNLM"/>
    </source>
</evidence>
<evidence type="ECO:0000313" key="4">
    <source>
        <dbReference type="Proteomes" id="UP000435877"/>
    </source>
</evidence>
<dbReference type="Proteomes" id="UP000435877">
    <property type="component" value="Unassembled WGS sequence"/>
</dbReference>
<dbReference type="OrthoDB" id="9907128at2"/>
<dbReference type="Proteomes" id="UP000439591">
    <property type="component" value="Unassembled WGS sequence"/>
</dbReference>
<sequence length="110" mass="12135">MNITKIAVSAVFFIFINSAAIASSSHDNNIQVRPSLYSNQYSETDKQLVSTLMSQIKSDSKLSGLVEIDGHNGNISISGRVGEVTMIYRIVEIIRKNSDVKSIDVRELDT</sequence>
<keyword evidence="1" id="KW-0732">Signal</keyword>
<feature type="signal peptide" evidence="1">
    <location>
        <begin position="1"/>
        <end position="22"/>
    </location>
</feature>
<evidence type="ECO:0000313" key="5">
    <source>
        <dbReference type="Proteomes" id="UP000439591"/>
    </source>
</evidence>
<accession>A0A5S9Q3Q7</accession>